<dbReference type="EMBL" id="JAAIUW010000004">
    <property type="protein sequence ID" value="KAF7835587.1"/>
    <property type="molecule type" value="Genomic_DNA"/>
</dbReference>
<protein>
    <submittedName>
        <fullName evidence="2">Uncharacterized protein</fullName>
    </submittedName>
</protein>
<reference evidence="2" key="1">
    <citation type="submission" date="2020-09" db="EMBL/GenBank/DDBJ databases">
        <title>Genome-Enabled Discovery of Anthraquinone Biosynthesis in Senna tora.</title>
        <authorList>
            <person name="Kang S.-H."/>
            <person name="Pandey R.P."/>
            <person name="Lee C.-M."/>
            <person name="Sim J.-S."/>
            <person name="Jeong J.-T."/>
            <person name="Choi B.-S."/>
            <person name="Jung M."/>
            <person name="Ginzburg D."/>
            <person name="Zhao K."/>
            <person name="Won S.Y."/>
            <person name="Oh T.-J."/>
            <person name="Yu Y."/>
            <person name="Kim N.-H."/>
            <person name="Lee O.R."/>
            <person name="Lee T.-H."/>
            <person name="Bashyal P."/>
            <person name="Kim T.-S."/>
            <person name="Lee W.-H."/>
            <person name="Kawkins C."/>
            <person name="Kim C.-K."/>
            <person name="Kim J.S."/>
            <person name="Ahn B.O."/>
            <person name="Rhee S.Y."/>
            <person name="Sohng J.K."/>
        </authorList>
    </citation>
    <scope>NUCLEOTIDE SEQUENCE</scope>
    <source>
        <tissue evidence="2">Leaf</tissue>
    </source>
</reference>
<keyword evidence="3" id="KW-1185">Reference proteome</keyword>
<evidence type="ECO:0000256" key="1">
    <source>
        <dbReference type="SAM" id="MobiDB-lite"/>
    </source>
</evidence>
<organism evidence="2 3">
    <name type="scientific">Senna tora</name>
    <dbReference type="NCBI Taxonomy" id="362788"/>
    <lineage>
        <taxon>Eukaryota</taxon>
        <taxon>Viridiplantae</taxon>
        <taxon>Streptophyta</taxon>
        <taxon>Embryophyta</taxon>
        <taxon>Tracheophyta</taxon>
        <taxon>Spermatophyta</taxon>
        <taxon>Magnoliopsida</taxon>
        <taxon>eudicotyledons</taxon>
        <taxon>Gunneridae</taxon>
        <taxon>Pentapetalae</taxon>
        <taxon>rosids</taxon>
        <taxon>fabids</taxon>
        <taxon>Fabales</taxon>
        <taxon>Fabaceae</taxon>
        <taxon>Caesalpinioideae</taxon>
        <taxon>Cassia clade</taxon>
        <taxon>Senna</taxon>
    </lineage>
</organism>
<accession>A0A834X0Z9</accession>
<evidence type="ECO:0000313" key="3">
    <source>
        <dbReference type="Proteomes" id="UP000634136"/>
    </source>
</evidence>
<dbReference type="Proteomes" id="UP000634136">
    <property type="component" value="Unassembled WGS sequence"/>
</dbReference>
<sequence length="45" mass="5095">MGEWMKEGWERCGYGGGGCGEEEEEAREREGTVLGREKEEGMLKK</sequence>
<comment type="caution">
    <text evidence="2">The sequence shown here is derived from an EMBL/GenBank/DDBJ whole genome shotgun (WGS) entry which is preliminary data.</text>
</comment>
<name>A0A834X0Z9_9FABA</name>
<dbReference type="AlphaFoldDB" id="A0A834X0Z9"/>
<evidence type="ECO:0000313" key="2">
    <source>
        <dbReference type="EMBL" id="KAF7835587.1"/>
    </source>
</evidence>
<proteinExistence type="predicted"/>
<feature type="compositionally biased region" description="Basic and acidic residues" evidence="1">
    <location>
        <begin position="26"/>
        <end position="45"/>
    </location>
</feature>
<gene>
    <name evidence="2" type="ORF">G2W53_010446</name>
</gene>
<feature type="region of interest" description="Disordered" evidence="1">
    <location>
        <begin position="15"/>
        <end position="45"/>
    </location>
</feature>